<dbReference type="Gene3D" id="3.40.830.10">
    <property type="entry name" value="LigB-like"/>
    <property type="match status" value="1"/>
</dbReference>
<dbReference type="PANTHER" id="PTHR11060:SF0">
    <property type="entry name" value="PROTEIN MEMO1"/>
    <property type="match status" value="1"/>
</dbReference>
<comment type="caution">
    <text evidence="2">The sequence shown here is derived from an EMBL/GenBank/DDBJ whole genome shotgun (WGS) entry which is preliminary data.</text>
</comment>
<accession>A0ABQ5K704</accession>
<name>A0ABQ5K704_9EUKA</name>
<dbReference type="HAMAP" id="MF_00055">
    <property type="entry name" value="MEMO1"/>
    <property type="match status" value="1"/>
</dbReference>
<evidence type="ECO:0000313" key="3">
    <source>
        <dbReference type="Proteomes" id="UP001057375"/>
    </source>
</evidence>
<dbReference type="Pfam" id="PF01875">
    <property type="entry name" value="Memo"/>
    <property type="match status" value="1"/>
</dbReference>
<organism evidence="2 3">
    <name type="scientific">Aduncisulcus paluster</name>
    <dbReference type="NCBI Taxonomy" id="2918883"/>
    <lineage>
        <taxon>Eukaryota</taxon>
        <taxon>Metamonada</taxon>
        <taxon>Carpediemonas-like organisms</taxon>
        <taxon>Aduncisulcus</taxon>
    </lineage>
</organism>
<sequence length="294" mass="32416">MSRPNTFAIQGWYPEDSTSCERFIKKCFDSASSECPPNPNTKVVIVPHAGYRYSGATAAFSFSSLPSSGIKRAIVLGPSHRSYIEGVGVCPSFDFWDTPLGKLRVDKECLKDAIRHGATELSTKTSANEHSVEIQMPFIRYVYGDSVSIVPMMVGESIPSKLIEFLANLMKDKETVFVVSSDFCHYGSGFGFTPFGLKGDVLSSIEELDKKGVDAIEKGYSAFSSYIRRTKNTICGRKPISAVLQAMEFGSLRDKMSMKLYHYDQSGKMERGCFSDSGRCSSVSYCAIGFELNP</sequence>
<protein>
    <submittedName>
        <fullName evidence="2">MEMO1 family like protein</fullName>
    </submittedName>
</protein>
<dbReference type="InterPro" id="IPR002737">
    <property type="entry name" value="MEMO1_fam"/>
</dbReference>
<proteinExistence type="inferred from homology"/>
<dbReference type="PANTHER" id="PTHR11060">
    <property type="entry name" value="PROTEIN MEMO1"/>
    <property type="match status" value="1"/>
</dbReference>
<evidence type="ECO:0000313" key="2">
    <source>
        <dbReference type="EMBL" id="GKT26626.1"/>
    </source>
</evidence>
<gene>
    <name evidence="2" type="ORF">ADUPG1_013423</name>
</gene>
<reference evidence="2" key="1">
    <citation type="submission" date="2022-03" db="EMBL/GenBank/DDBJ databases">
        <title>Draft genome sequence of Aduncisulcus paluster, a free-living microaerophilic Fornicata.</title>
        <authorList>
            <person name="Yuyama I."/>
            <person name="Kume K."/>
            <person name="Tamura T."/>
            <person name="Inagaki Y."/>
            <person name="Hashimoto T."/>
        </authorList>
    </citation>
    <scope>NUCLEOTIDE SEQUENCE</scope>
    <source>
        <strain evidence="2">NY0171</strain>
    </source>
</reference>
<dbReference type="CDD" id="cd07361">
    <property type="entry name" value="MEMO_like"/>
    <property type="match status" value="1"/>
</dbReference>
<dbReference type="EMBL" id="BQXS01012667">
    <property type="protein sequence ID" value="GKT26626.1"/>
    <property type="molecule type" value="Genomic_DNA"/>
</dbReference>
<evidence type="ECO:0000256" key="1">
    <source>
        <dbReference type="ARBA" id="ARBA00006315"/>
    </source>
</evidence>
<keyword evidence="3" id="KW-1185">Reference proteome</keyword>
<dbReference type="NCBIfam" id="TIGR04336">
    <property type="entry name" value="AmmeMemoSam_B"/>
    <property type="match status" value="1"/>
</dbReference>
<comment type="similarity">
    <text evidence="1">Belongs to the MEMO1 family.</text>
</comment>
<dbReference type="Proteomes" id="UP001057375">
    <property type="component" value="Unassembled WGS sequence"/>
</dbReference>